<evidence type="ECO:0000256" key="2">
    <source>
        <dbReference type="ARBA" id="ARBA00023136"/>
    </source>
</evidence>
<dbReference type="Pfam" id="PF13774">
    <property type="entry name" value="Longin"/>
    <property type="match status" value="1"/>
</dbReference>
<dbReference type="PANTHER" id="PTHR21136">
    <property type="entry name" value="SNARE PROTEINS"/>
    <property type="match status" value="1"/>
</dbReference>
<feature type="compositionally biased region" description="Basic and acidic residues" evidence="4">
    <location>
        <begin position="106"/>
        <end position="120"/>
    </location>
</feature>
<comment type="similarity">
    <text evidence="1">Belongs to the synaptobrevin family.</text>
</comment>
<dbReference type="SMART" id="SM01270">
    <property type="entry name" value="Longin"/>
    <property type="match status" value="1"/>
</dbReference>
<evidence type="ECO:0000256" key="1">
    <source>
        <dbReference type="ARBA" id="ARBA00008025"/>
    </source>
</evidence>
<proteinExistence type="inferred from homology"/>
<dbReference type="InterPro" id="IPR051097">
    <property type="entry name" value="Synaptobrevin-like_transport"/>
</dbReference>
<dbReference type="EMBL" id="CP126658">
    <property type="protein sequence ID" value="WJZ98167.1"/>
    <property type="molecule type" value="Genomic_DNA"/>
</dbReference>
<dbReference type="InterPro" id="IPR010908">
    <property type="entry name" value="Longin_dom"/>
</dbReference>
<feature type="domain" description="Longin" evidence="5">
    <location>
        <begin position="1"/>
        <end position="94"/>
    </location>
</feature>
<dbReference type="Proteomes" id="UP001227230">
    <property type="component" value="Chromosome 11"/>
</dbReference>
<evidence type="ECO:0000313" key="7">
    <source>
        <dbReference type="Proteomes" id="UP001227230"/>
    </source>
</evidence>
<gene>
    <name evidence="6" type="ORF">VitviT2T_016714</name>
</gene>
<evidence type="ECO:0000313" key="6">
    <source>
        <dbReference type="EMBL" id="WJZ98167.1"/>
    </source>
</evidence>
<accession>A0ABY9CU64</accession>
<keyword evidence="7" id="KW-1185">Reference proteome</keyword>
<name>A0ABY9CU64_VITVI</name>
<evidence type="ECO:0000256" key="3">
    <source>
        <dbReference type="ARBA" id="ARBA00046280"/>
    </source>
</evidence>
<keyword evidence="2" id="KW-0472">Membrane</keyword>
<evidence type="ECO:0000256" key="4">
    <source>
        <dbReference type="SAM" id="MobiDB-lite"/>
    </source>
</evidence>
<dbReference type="CDD" id="cd14824">
    <property type="entry name" value="Longin"/>
    <property type="match status" value="1"/>
</dbReference>
<comment type="subcellular location">
    <subcellularLocation>
        <location evidence="3">Endomembrane system</location>
        <topology evidence="3">Single-pass type IV membrane protein</topology>
    </subcellularLocation>
</comment>
<evidence type="ECO:0000259" key="5">
    <source>
        <dbReference type="PROSITE" id="PS50859"/>
    </source>
</evidence>
<protein>
    <recommendedName>
        <fullName evidence="5">Longin domain-containing protein</fullName>
    </recommendedName>
</protein>
<dbReference type="Gene3D" id="3.30.450.50">
    <property type="entry name" value="Longin domain"/>
    <property type="match status" value="1"/>
</dbReference>
<reference evidence="6 7" key="1">
    <citation type="journal article" date="2023" name="Hortic Res">
        <title>The complete reference genome for grapevine (Vitis vinifera L.) genetics and breeding.</title>
        <authorList>
            <person name="Shi X."/>
            <person name="Cao S."/>
            <person name="Wang X."/>
            <person name="Huang S."/>
            <person name="Wang Y."/>
            <person name="Liu Z."/>
            <person name="Liu W."/>
            <person name="Leng X."/>
            <person name="Peng Y."/>
            <person name="Wang N."/>
            <person name="Wang Y."/>
            <person name="Ma Z."/>
            <person name="Xu X."/>
            <person name="Zhang F."/>
            <person name="Xue H."/>
            <person name="Zhong H."/>
            <person name="Wang Y."/>
            <person name="Zhang K."/>
            <person name="Velt A."/>
            <person name="Avia K."/>
            <person name="Holtgrawe D."/>
            <person name="Grimplet J."/>
            <person name="Matus J.T."/>
            <person name="Ware D."/>
            <person name="Wu X."/>
            <person name="Wang H."/>
            <person name="Liu C."/>
            <person name="Fang Y."/>
            <person name="Rustenholz C."/>
            <person name="Cheng Z."/>
            <person name="Xiao H."/>
            <person name="Zhou Y."/>
        </authorList>
    </citation>
    <scope>NUCLEOTIDE SEQUENCE [LARGE SCALE GENOMIC DNA]</scope>
    <source>
        <strain evidence="7">cv. Pinot noir / PN40024</strain>
        <tissue evidence="6">Leaf</tissue>
    </source>
</reference>
<dbReference type="SUPFAM" id="SSF64356">
    <property type="entry name" value="SNARE-like"/>
    <property type="match status" value="1"/>
</dbReference>
<feature type="region of interest" description="Disordered" evidence="4">
    <location>
        <begin position="97"/>
        <end position="120"/>
    </location>
</feature>
<dbReference type="PANTHER" id="PTHR21136:SF172">
    <property type="entry name" value="VESICLE-ASSOCIATED MEMBRANE PROTEIN 711-RELATED"/>
    <property type="match status" value="1"/>
</dbReference>
<dbReference type="InterPro" id="IPR011012">
    <property type="entry name" value="Longin-like_dom_sf"/>
</dbReference>
<sequence>MPIIANNMTEGNTNNHTSFSQDRYLFRVKRTDGLTLLCMASSRMVFTSINYFFIHGRIPFAFLEDIHQRFVKTYGRAIHPAPAYAMNDEFSRVLSQQMDHYSNDPNADRLNRSKDEMSKV</sequence>
<organism evidence="6 7">
    <name type="scientific">Vitis vinifera</name>
    <name type="common">Grape</name>
    <dbReference type="NCBI Taxonomy" id="29760"/>
    <lineage>
        <taxon>Eukaryota</taxon>
        <taxon>Viridiplantae</taxon>
        <taxon>Streptophyta</taxon>
        <taxon>Embryophyta</taxon>
        <taxon>Tracheophyta</taxon>
        <taxon>Spermatophyta</taxon>
        <taxon>Magnoliopsida</taxon>
        <taxon>eudicotyledons</taxon>
        <taxon>Gunneridae</taxon>
        <taxon>Pentapetalae</taxon>
        <taxon>rosids</taxon>
        <taxon>Vitales</taxon>
        <taxon>Vitaceae</taxon>
        <taxon>Viteae</taxon>
        <taxon>Vitis</taxon>
    </lineage>
</organism>
<dbReference type="PROSITE" id="PS50859">
    <property type="entry name" value="LONGIN"/>
    <property type="match status" value="1"/>
</dbReference>